<dbReference type="InterPro" id="IPR012677">
    <property type="entry name" value="Nucleotide-bd_a/b_plait_sf"/>
</dbReference>
<dbReference type="SUPFAM" id="SSF54928">
    <property type="entry name" value="RNA-binding domain, RBD"/>
    <property type="match status" value="1"/>
</dbReference>
<dbReference type="PANTHER" id="PTHR23236">
    <property type="entry name" value="EUKARYOTIC TRANSLATION INITIATION FACTOR 4B/4H"/>
    <property type="match status" value="1"/>
</dbReference>
<feature type="compositionally biased region" description="Basic and acidic residues" evidence="3">
    <location>
        <begin position="154"/>
        <end position="164"/>
    </location>
</feature>
<evidence type="ECO:0000313" key="6">
    <source>
        <dbReference type="WBParaSite" id="MBELARI_LOCUS10922"/>
    </source>
</evidence>
<keyword evidence="1 2" id="KW-0694">RNA-binding</keyword>
<evidence type="ECO:0000256" key="1">
    <source>
        <dbReference type="ARBA" id="ARBA00022884"/>
    </source>
</evidence>
<proteinExistence type="predicted"/>
<feature type="domain" description="RRM" evidence="4">
    <location>
        <begin position="12"/>
        <end position="95"/>
    </location>
</feature>
<organism evidence="5 6">
    <name type="scientific">Mesorhabditis belari</name>
    <dbReference type="NCBI Taxonomy" id="2138241"/>
    <lineage>
        <taxon>Eukaryota</taxon>
        <taxon>Metazoa</taxon>
        <taxon>Ecdysozoa</taxon>
        <taxon>Nematoda</taxon>
        <taxon>Chromadorea</taxon>
        <taxon>Rhabditida</taxon>
        <taxon>Rhabditina</taxon>
        <taxon>Rhabditomorpha</taxon>
        <taxon>Rhabditoidea</taxon>
        <taxon>Rhabditidae</taxon>
        <taxon>Mesorhabditinae</taxon>
        <taxon>Mesorhabditis</taxon>
    </lineage>
</organism>
<evidence type="ECO:0000256" key="3">
    <source>
        <dbReference type="SAM" id="MobiDB-lite"/>
    </source>
</evidence>
<evidence type="ECO:0000256" key="2">
    <source>
        <dbReference type="PROSITE-ProRule" id="PRU00176"/>
    </source>
</evidence>
<dbReference type="WBParaSite" id="MBELARI_LOCUS10922">
    <property type="protein sequence ID" value="MBELARI_LOCUS10922"/>
    <property type="gene ID" value="MBELARI_LOCUS10922"/>
</dbReference>
<dbReference type="InterPro" id="IPR000504">
    <property type="entry name" value="RRM_dom"/>
</dbReference>
<evidence type="ECO:0000259" key="4">
    <source>
        <dbReference type="PROSITE" id="PS50102"/>
    </source>
</evidence>
<dbReference type="AlphaFoldDB" id="A0AAF3EAH4"/>
<feature type="compositionally biased region" description="Gly residues" evidence="3">
    <location>
        <begin position="102"/>
        <end position="125"/>
    </location>
</feature>
<dbReference type="Pfam" id="PF00076">
    <property type="entry name" value="RRM_1"/>
    <property type="match status" value="1"/>
</dbReference>
<keyword evidence="5" id="KW-1185">Reference proteome</keyword>
<protein>
    <submittedName>
        <fullName evidence="6">RRM domain-containing protein</fullName>
    </submittedName>
</protein>
<dbReference type="PROSITE" id="PS50102">
    <property type="entry name" value="RRM"/>
    <property type="match status" value="1"/>
</dbReference>
<evidence type="ECO:0000313" key="5">
    <source>
        <dbReference type="Proteomes" id="UP000887575"/>
    </source>
</evidence>
<dbReference type="GO" id="GO:0003723">
    <property type="term" value="F:RNA binding"/>
    <property type="evidence" value="ECO:0007669"/>
    <property type="project" value="UniProtKB-UniRule"/>
</dbReference>
<dbReference type="Proteomes" id="UP000887575">
    <property type="component" value="Unassembled WGS sequence"/>
</dbReference>
<name>A0AAF3EAH4_9BILA</name>
<accession>A0AAF3EAH4</accession>
<sequence length="219" mass="23874">MSNSKVPNEPPFKAYVGNLPEDTVHGDIEQILRSIELADDEIRLFDVRLVRDRETDNFKGFAYIEFNTREQLEKMLTLHGVDFAGRKLKVDVASPPKARDGFGPGRGGRGGSRGNGNNRGRGGGHASADGWQVAGPTRHNPRDNRGGHGGGRPPYDERGSKGEFQDITLPAGENPARKRLELKPRTTDPAALAAKQKAEEEEEAKRRAKIFGGEAAPNA</sequence>
<reference evidence="6" key="1">
    <citation type="submission" date="2024-02" db="UniProtKB">
        <authorList>
            <consortium name="WormBaseParasite"/>
        </authorList>
    </citation>
    <scope>IDENTIFICATION</scope>
</reference>
<dbReference type="SMART" id="SM00360">
    <property type="entry name" value="RRM"/>
    <property type="match status" value="1"/>
</dbReference>
<feature type="compositionally biased region" description="Basic and acidic residues" evidence="3">
    <location>
        <begin position="175"/>
        <end position="186"/>
    </location>
</feature>
<dbReference type="Gene3D" id="3.30.70.330">
    <property type="match status" value="1"/>
</dbReference>
<dbReference type="InterPro" id="IPR035979">
    <property type="entry name" value="RBD_domain_sf"/>
</dbReference>
<feature type="region of interest" description="Disordered" evidence="3">
    <location>
        <begin position="92"/>
        <end position="219"/>
    </location>
</feature>
<dbReference type="PANTHER" id="PTHR23236:SF11">
    <property type="entry name" value="EUKARYOTIC TRANSLATION INITIATION FACTOR 4H"/>
    <property type="match status" value="1"/>
</dbReference>